<evidence type="ECO:0000256" key="5">
    <source>
        <dbReference type="ARBA" id="ARBA00022989"/>
    </source>
</evidence>
<feature type="transmembrane region" description="Helical" evidence="7">
    <location>
        <begin position="12"/>
        <end position="30"/>
    </location>
</feature>
<keyword evidence="10" id="KW-1185">Reference proteome</keyword>
<dbReference type="RefSeq" id="WP_236334091.1">
    <property type="nucleotide sequence ID" value="NZ_CAKMMG010000003.1"/>
</dbReference>
<dbReference type="CDD" id="cd06261">
    <property type="entry name" value="TM_PBP2"/>
    <property type="match status" value="1"/>
</dbReference>
<evidence type="ECO:0000313" key="9">
    <source>
        <dbReference type="EMBL" id="CAH1207252.1"/>
    </source>
</evidence>
<evidence type="ECO:0000256" key="7">
    <source>
        <dbReference type="RuleBase" id="RU363032"/>
    </source>
</evidence>
<feature type="transmembrane region" description="Helical" evidence="7">
    <location>
        <begin position="74"/>
        <end position="96"/>
    </location>
</feature>
<keyword evidence="6 7" id="KW-0472">Membrane</keyword>
<sequence length="298" mass="33439">MIKNFLYSQKVAPYVFVLPFVLVFIIFWIYPLLSSFGMSFQKVTLGQEAHFIGADNYTKLMGDTIFFKAVRNSAVYMLLTLVILIPFPMLFAVLINNKAMWAREFFKSAFFFPALTSVVVAGTIFRLMFGEMEGSLINSILGVFGVEPVKFLKGQTTGFIALVALATWRWMGVNMLYFLSGLKNIPDDYYEAASIDGASAFQRFTRITVPLLKPTTIYVLTISIYAGLAMFIESMMLWNGNNSPKNIGLTIVGYLYRQGIEKNNLGYAAAVGIVLLLITMVINLTQLAFSGMFKKEED</sequence>
<feature type="transmembrane region" description="Helical" evidence="7">
    <location>
        <begin position="265"/>
        <end position="289"/>
    </location>
</feature>
<feature type="transmembrane region" description="Helical" evidence="7">
    <location>
        <begin position="159"/>
        <end position="179"/>
    </location>
</feature>
<evidence type="ECO:0000256" key="6">
    <source>
        <dbReference type="ARBA" id="ARBA00023136"/>
    </source>
</evidence>
<dbReference type="EMBL" id="CAKMMG010000003">
    <property type="protein sequence ID" value="CAH1207252.1"/>
    <property type="molecule type" value="Genomic_DNA"/>
</dbReference>
<dbReference type="InterPro" id="IPR000515">
    <property type="entry name" value="MetI-like"/>
</dbReference>
<keyword evidence="2 7" id="KW-0813">Transport</keyword>
<dbReference type="Pfam" id="PF00528">
    <property type="entry name" value="BPD_transp_1"/>
    <property type="match status" value="1"/>
</dbReference>
<dbReference type="InterPro" id="IPR035906">
    <property type="entry name" value="MetI-like_sf"/>
</dbReference>
<dbReference type="Gene3D" id="1.10.3720.10">
    <property type="entry name" value="MetI-like"/>
    <property type="match status" value="1"/>
</dbReference>
<dbReference type="InterPro" id="IPR051393">
    <property type="entry name" value="ABC_transporter_permease"/>
</dbReference>
<keyword evidence="5 7" id="KW-1133">Transmembrane helix</keyword>
<dbReference type="SUPFAM" id="SSF161098">
    <property type="entry name" value="MetI-like"/>
    <property type="match status" value="1"/>
</dbReference>
<dbReference type="PANTHER" id="PTHR30193:SF37">
    <property type="entry name" value="INNER MEMBRANE ABC TRANSPORTER PERMEASE PROTEIN YCJO"/>
    <property type="match status" value="1"/>
</dbReference>
<dbReference type="PANTHER" id="PTHR30193">
    <property type="entry name" value="ABC TRANSPORTER PERMEASE PROTEIN"/>
    <property type="match status" value="1"/>
</dbReference>
<evidence type="ECO:0000259" key="8">
    <source>
        <dbReference type="PROSITE" id="PS50928"/>
    </source>
</evidence>
<feature type="transmembrane region" description="Helical" evidence="7">
    <location>
        <begin position="217"/>
        <end position="238"/>
    </location>
</feature>
<evidence type="ECO:0000313" key="10">
    <source>
        <dbReference type="Proteomes" id="UP000838324"/>
    </source>
</evidence>
<evidence type="ECO:0000256" key="4">
    <source>
        <dbReference type="ARBA" id="ARBA00022692"/>
    </source>
</evidence>
<feature type="transmembrane region" description="Helical" evidence="7">
    <location>
        <begin position="108"/>
        <end position="129"/>
    </location>
</feature>
<name>A0ABN8GEI7_9BACL</name>
<accession>A0ABN8GEI7</accession>
<keyword evidence="4 7" id="KW-0812">Transmembrane</keyword>
<gene>
    <name evidence="9" type="primary">araP_2</name>
    <name evidence="9" type="ORF">PAECIP111892_02833</name>
</gene>
<comment type="caution">
    <text evidence="9">The sequence shown here is derived from an EMBL/GenBank/DDBJ whole genome shotgun (WGS) entry which is preliminary data.</text>
</comment>
<evidence type="ECO:0000256" key="1">
    <source>
        <dbReference type="ARBA" id="ARBA00004651"/>
    </source>
</evidence>
<reference evidence="9" key="1">
    <citation type="submission" date="2022-01" db="EMBL/GenBank/DDBJ databases">
        <authorList>
            <person name="Criscuolo A."/>
        </authorList>
    </citation>
    <scope>NUCLEOTIDE SEQUENCE</scope>
    <source>
        <strain evidence="9">CIP111892</strain>
    </source>
</reference>
<comment type="subcellular location">
    <subcellularLocation>
        <location evidence="1 7">Cell membrane</location>
        <topology evidence="1 7">Multi-pass membrane protein</topology>
    </subcellularLocation>
</comment>
<evidence type="ECO:0000256" key="2">
    <source>
        <dbReference type="ARBA" id="ARBA00022448"/>
    </source>
</evidence>
<proteinExistence type="inferred from homology"/>
<evidence type="ECO:0000256" key="3">
    <source>
        <dbReference type="ARBA" id="ARBA00022475"/>
    </source>
</evidence>
<protein>
    <submittedName>
        <fullName evidence="9">L-arabinose transport system permease protein AraP</fullName>
    </submittedName>
</protein>
<comment type="similarity">
    <text evidence="7">Belongs to the binding-protein-dependent transport system permease family.</text>
</comment>
<keyword evidence="3" id="KW-1003">Cell membrane</keyword>
<dbReference type="PROSITE" id="PS50928">
    <property type="entry name" value="ABC_TM1"/>
    <property type="match status" value="1"/>
</dbReference>
<feature type="domain" description="ABC transmembrane type-1" evidence="8">
    <location>
        <begin position="70"/>
        <end position="286"/>
    </location>
</feature>
<organism evidence="9 10">
    <name type="scientific">Paenibacillus auburnensis</name>
    <dbReference type="NCBI Taxonomy" id="2905649"/>
    <lineage>
        <taxon>Bacteria</taxon>
        <taxon>Bacillati</taxon>
        <taxon>Bacillota</taxon>
        <taxon>Bacilli</taxon>
        <taxon>Bacillales</taxon>
        <taxon>Paenibacillaceae</taxon>
        <taxon>Paenibacillus</taxon>
    </lineage>
</organism>
<dbReference type="Proteomes" id="UP000838324">
    <property type="component" value="Unassembled WGS sequence"/>
</dbReference>